<evidence type="ECO:0000313" key="2">
    <source>
        <dbReference type="Proteomes" id="UP001060215"/>
    </source>
</evidence>
<keyword evidence="2" id="KW-1185">Reference proteome</keyword>
<dbReference type="EMBL" id="CM045766">
    <property type="protein sequence ID" value="KAI8005236.1"/>
    <property type="molecule type" value="Genomic_DNA"/>
</dbReference>
<name>A0ACC0GWY1_9ERIC</name>
<comment type="caution">
    <text evidence="1">The sequence shown here is derived from an EMBL/GenBank/DDBJ whole genome shotgun (WGS) entry which is preliminary data.</text>
</comment>
<proteinExistence type="predicted"/>
<sequence length="398" mass="43523">MEESEQRRERLKAMRMEASQTGVQNEIGNSVESHQLANPLIETSAATPVQMNSYATPRFDYYTDPMSAFSANKRRSKVYSQNSPDYFTPPRPRNPETTPFPAHQFQANYSPDCRMYQARGPYHSAGPRNPEMTSSPVHQVQTNYSPDQRMYQARGPHYSSGPRNPEMIPSPAHQIQTNYSPDQRMYQARGPYHSSVPYGSPIGMVSPFSPHQGAPGVWNGSTGTPSFYPQTNPPGVANISSPGFGGSPSLNSGQGRGHWFSNSPGSGSGHGGSPSSNLGRGRGRWSGNSMRPGLGRGGQRGLGSHGGVSAEYRPDLYYNKSMVEDPWKLLKPIVWRRENILNTPDSLRSLIPKSVGIKKARISEASNASSSQPSLAEYLAAAFNETVNNEASNDKPSL</sequence>
<dbReference type="Proteomes" id="UP001060215">
    <property type="component" value="Chromosome 9"/>
</dbReference>
<reference evidence="1 2" key="1">
    <citation type="journal article" date="2022" name="Plant J.">
        <title>Chromosome-level genome of Camellia lanceoleosa provides a valuable resource for understanding genome evolution and self-incompatibility.</title>
        <authorList>
            <person name="Gong W."/>
            <person name="Xiao S."/>
            <person name="Wang L."/>
            <person name="Liao Z."/>
            <person name="Chang Y."/>
            <person name="Mo W."/>
            <person name="Hu G."/>
            <person name="Li W."/>
            <person name="Zhao G."/>
            <person name="Zhu H."/>
            <person name="Hu X."/>
            <person name="Ji K."/>
            <person name="Xiang X."/>
            <person name="Song Q."/>
            <person name="Yuan D."/>
            <person name="Jin S."/>
            <person name="Zhang L."/>
        </authorList>
    </citation>
    <scope>NUCLEOTIDE SEQUENCE [LARGE SCALE GENOMIC DNA]</scope>
    <source>
        <strain evidence="1">SQ_2022a</strain>
    </source>
</reference>
<gene>
    <name evidence="1" type="ORF">LOK49_LG08G00923</name>
</gene>
<protein>
    <submittedName>
        <fullName evidence="1">Protein SICKLE</fullName>
    </submittedName>
</protein>
<evidence type="ECO:0000313" key="1">
    <source>
        <dbReference type="EMBL" id="KAI8005236.1"/>
    </source>
</evidence>
<accession>A0ACC0GWY1</accession>
<organism evidence="1 2">
    <name type="scientific">Camellia lanceoleosa</name>
    <dbReference type="NCBI Taxonomy" id="1840588"/>
    <lineage>
        <taxon>Eukaryota</taxon>
        <taxon>Viridiplantae</taxon>
        <taxon>Streptophyta</taxon>
        <taxon>Embryophyta</taxon>
        <taxon>Tracheophyta</taxon>
        <taxon>Spermatophyta</taxon>
        <taxon>Magnoliopsida</taxon>
        <taxon>eudicotyledons</taxon>
        <taxon>Gunneridae</taxon>
        <taxon>Pentapetalae</taxon>
        <taxon>asterids</taxon>
        <taxon>Ericales</taxon>
        <taxon>Theaceae</taxon>
        <taxon>Camellia</taxon>
    </lineage>
</organism>